<dbReference type="EMBL" id="CU459003">
    <property type="protein sequence ID" value="CAM77930.1"/>
    <property type="molecule type" value="Genomic_DNA"/>
</dbReference>
<evidence type="ECO:0000256" key="9">
    <source>
        <dbReference type="ARBA" id="ARBA00023679"/>
    </source>
</evidence>
<proteinExistence type="inferred from homology"/>
<dbReference type="Pfam" id="PF09296">
    <property type="entry name" value="NUDIX-like"/>
    <property type="match status" value="1"/>
</dbReference>
<protein>
    <recommendedName>
        <fullName evidence="4">NAD(+) diphosphatase</fullName>
        <ecNumber evidence="4">3.6.1.22</ecNumber>
    </recommendedName>
</protein>
<dbReference type="InterPro" id="IPR000086">
    <property type="entry name" value="NUDIX_hydrolase_dom"/>
</dbReference>
<dbReference type="PROSITE" id="PS00893">
    <property type="entry name" value="NUDIX_BOX"/>
    <property type="match status" value="1"/>
</dbReference>
<dbReference type="InterPro" id="IPR015375">
    <property type="entry name" value="NADH_PPase-like_N"/>
</dbReference>
<dbReference type="InterPro" id="IPR015797">
    <property type="entry name" value="NUDIX_hydrolase-like_dom_sf"/>
</dbReference>
<evidence type="ECO:0000256" key="4">
    <source>
        <dbReference type="ARBA" id="ARBA00012381"/>
    </source>
</evidence>
<dbReference type="InterPro" id="IPR050241">
    <property type="entry name" value="NAD-cap_RNA_hydrolase_NudC"/>
</dbReference>
<keyword evidence="7" id="KW-0460">Magnesium</keyword>
<organism evidence="12">
    <name type="scientific">Magnetospirillum gryphiswaldense</name>
    <dbReference type="NCBI Taxonomy" id="55518"/>
    <lineage>
        <taxon>Bacteria</taxon>
        <taxon>Pseudomonadati</taxon>
        <taxon>Pseudomonadota</taxon>
        <taxon>Alphaproteobacteria</taxon>
        <taxon>Rhodospirillales</taxon>
        <taxon>Rhodospirillaceae</taxon>
        <taxon>Magnetospirillum</taxon>
    </lineage>
</organism>
<evidence type="ECO:0000256" key="5">
    <source>
        <dbReference type="ARBA" id="ARBA00022723"/>
    </source>
</evidence>
<evidence type="ECO:0000256" key="3">
    <source>
        <dbReference type="ARBA" id="ARBA00009595"/>
    </source>
</evidence>
<dbReference type="AlphaFoldDB" id="A4U4X3"/>
<name>A4U4X3_9PROT</name>
<dbReference type="CDD" id="cd03429">
    <property type="entry name" value="NUDIX_NADH_pyrophosphatase_Nudt13"/>
    <property type="match status" value="1"/>
</dbReference>
<keyword evidence="5" id="KW-0479">Metal-binding</keyword>
<evidence type="ECO:0000256" key="7">
    <source>
        <dbReference type="ARBA" id="ARBA00022842"/>
    </source>
</evidence>
<evidence type="ECO:0000313" key="12">
    <source>
        <dbReference type="EMBL" id="CAM77930.1"/>
    </source>
</evidence>
<comment type="cofactor">
    <cofactor evidence="2">
        <name>Zn(2+)</name>
        <dbReference type="ChEBI" id="CHEBI:29105"/>
    </cofactor>
</comment>
<keyword evidence="6 10" id="KW-0378">Hydrolase</keyword>
<dbReference type="GO" id="GO:0019677">
    <property type="term" value="P:NAD+ catabolic process"/>
    <property type="evidence" value="ECO:0007669"/>
    <property type="project" value="TreeGrafter"/>
</dbReference>
<dbReference type="PANTHER" id="PTHR42904:SF6">
    <property type="entry name" value="NAD-CAPPED RNA HYDROLASE NUDT12"/>
    <property type="match status" value="1"/>
</dbReference>
<dbReference type="Pfam" id="PF09297">
    <property type="entry name" value="Zn_ribbon_NUD"/>
    <property type="match status" value="1"/>
</dbReference>
<dbReference type="PRINTS" id="PR00502">
    <property type="entry name" value="NUDIXFAMILY"/>
</dbReference>
<sequence>MHALSMDHLLFTAPTLDRAAHLRRDPAALAHLQGGPDALVTGFWRDQSLLRGGQALLAHGTEAAHLLELSTEAIFLGLRDGKPVFAADLGKMQGEADGSPPQWESDTSWGELRAIGRDLTPEDGAILATGRALVNWHRTAKFCGRCGGPTESREGGHLRVCLDGTCGAQHYPRTDNAVIMQVTDADRILLHRQPAWPAGMWSILAGFVEPGETLEHAVKRETWEETGIEVDDIAYAGSQPWPFPSSLMVGFTAIATGGTLRPDPHELEDARWFSRADIAAHFSDNHRDDGSDQPYLARPGSIARRMINAWLKKQG</sequence>
<dbReference type="PANTHER" id="PTHR42904">
    <property type="entry name" value="NUDIX HYDROLASE, NUDC SUBFAMILY"/>
    <property type="match status" value="1"/>
</dbReference>
<dbReference type="EC" id="3.6.1.22" evidence="4"/>
<dbReference type="Gene3D" id="3.90.79.20">
    <property type="match status" value="1"/>
</dbReference>
<evidence type="ECO:0000256" key="6">
    <source>
        <dbReference type="ARBA" id="ARBA00022801"/>
    </source>
</evidence>
<evidence type="ECO:0000256" key="10">
    <source>
        <dbReference type="RuleBase" id="RU003476"/>
    </source>
</evidence>
<evidence type="ECO:0000256" key="8">
    <source>
        <dbReference type="ARBA" id="ARBA00023027"/>
    </source>
</evidence>
<comment type="similarity">
    <text evidence="3">Belongs to the Nudix hydrolase family. NudC subfamily.</text>
</comment>
<dbReference type="GO" id="GO:0005829">
    <property type="term" value="C:cytosol"/>
    <property type="evidence" value="ECO:0007669"/>
    <property type="project" value="TreeGrafter"/>
</dbReference>
<evidence type="ECO:0000256" key="1">
    <source>
        <dbReference type="ARBA" id="ARBA00001946"/>
    </source>
</evidence>
<comment type="catalytic activity">
    <reaction evidence="9">
        <text>a 5'-end NAD(+)-phospho-ribonucleoside in mRNA + H2O = a 5'-end phospho-adenosine-phospho-ribonucleoside in mRNA + beta-nicotinamide D-ribonucleotide + 2 H(+)</text>
        <dbReference type="Rhea" id="RHEA:60876"/>
        <dbReference type="Rhea" id="RHEA-COMP:15698"/>
        <dbReference type="Rhea" id="RHEA-COMP:15719"/>
        <dbReference type="ChEBI" id="CHEBI:14649"/>
        <dbReference type="ChEBI" id="CHEBI:15377"/>
        <dbReference type="ChEBI" id="CHEBI:15378"/>
        <dbReference type="ChEBI" id="CHEBI:144029"/>
        <dbReference type="ChEBI" id="CHEBI:144051"/>
    </reaction>
    <physiologicalReaction direction="left-to-right" evidence="9">
        <dbReference type="Rhea" id="RHEA:60877"/>
    </physiologicalReaction>
</comment>
<evidence type="ECO:0000256" key="2">
    <source>
        <dbReference type="ARBA" id="ARBA00001947"/>
    </source>
</evidence>
<dbReference type="Pfam" id="PF00293">
    <property type="entry name" value="NUDIX"/>
    <property type="match status" value="1"/>
</dbReference>
<dbReference type="NCBIfam" id="NF001299">
    <property type="entry name" value="PRK00241.1"/>
    <property type="match status" value="1"/>
</dbReference>
<dbReference type="GO" id="GO:0006742">
    <property type="term" value="P:NADP+ catabolic process"/>
    <property type="evidence" value="ECO:0007669"/>
    <property type="project" value="TreeGrafter"/>
</dbReference>
<accession>A4U4X3</accession>
<dbReference type="GO" id="GO:0046872">
    <property type="term" value="F:metal ion binding"/>
    <property type="evidence" value="ECO:0007669"/>
    <property type="project" value="UniProtKB-KW"/>
</dbReference>
<dbReference type="SUPFAM" id="SSF55811">
    <property type="entry name" value="Nudix"/>
    <property type="match status" value="1"/>
</dbReference>
<dbReference type="PROSITE" id="PS51462">
    <property type="entry name" value="NUDIX"/>
    <property type="match status" value="1"/>
</dbReference>
<dbReference type="GO" id="GO:0035529">
    <property type="term" value="F:NADH pyrophosphatase activity"/>
    <property type="evidence" value="ECO:0007669"/>
    <property type="project" value="TreeGrafter"/>
</dbReference>
<dbReference type="Gene3D" id="3.90.79.10">
    <property type="entry name" value="Nucleoside Triphosphate Pyrophosphohydrolase"/>
    <property type="match status" value="1"/>
</dbReference>
<keyword evidence="8" id="KW-0520">NAD</keyword>
<dbReference type="InterPro" id="IPR015376">
    <property type="entry name" value="Znr_NADH_PPase"/>
</dbReference>
<comment type="cofactor">
    <cofactor evidence="1">
        <name>Mg(2+)</name>
        <dbReference type="ChEBI" id="CHEBI:18420"/>
    </cofactor>
</comment>
<dbReference type="InterPro" id="IPR020476">
    <property type="entry name" value="Nudix_hydrolase"/>
</dbReference>
<gene>
    <name evidence="12" type="primary">npy1</name>
    <name evidence="12" type="ORF">MGR_3998</name>
</gene>
<reference evidence="12" key="1">
    <citation type="journal article" date="2007" name="J. Bacteriol.">
        <title>Comparative genome analysis of four magnetotactic bacteria reveals a complex set of group-specific genes implicated in magnetosome biomineralization and function.</title>
        <authorList>
            <person name="Richter M."/>
            <person name="Kube M."/>
            <person name="Bazylinski D.A."/>
            <person name="Lombardot T."/>
            <person name="Gloeckner F.O."/>
            <person name="Reinhardt R."/>
            <person name="Schueler D."/>
        </authorList>
    </citation>
    <scope>NUCLEOTIDE SEQUENCE</scope>
    <source>
        <strain evidence="12">MSR-1</strain>
    </source>
</reference>
<dbReference type="InterPro" id="IPR020084">
    <property type="entry name" value="NUDIX_hydrolase_CS"/>
</dbReference>
<dbReference type="InterPro" id="IPR049734">
    <property type="entry name" value="NudC-like_C"/>
</dbReference>
<evidence type="ECO:0000259" key="11">
    <source>
        <dbReference type="PROSITE" id="PS51462"/>
    </source>
</evidence>
<feature type="domain" description="Nudix hydrolase" evidence="11">
    <location>
        <begin position="172"/>
        <end position="296"/>
    </location>
</feature>